<keyword evidence="2" id="KW-1185">Reference proteome</keyword>
<sequence>MATQSEKGKAFEYATAIAVQNLYAPGIAKVIENSAFSVAQNNFISKLSQVEQKEYQNAASVAVSEMFKFEPTLTSDKSILEIKLADDNAGITGDVRDVVLTKPTLDWEIGISCKHNHTALKHQRLSGTIDFGNSWAGYPVSTSYWNKVRPIFSELNNHRIEGINWRDLSTHGMDKINDVYIPILNAFLNELNDLDSSHSDLATKFMEYLAGKNDFYKFVMNESKKTVDVYTYNLHGDLNNGGNSLTVVSLPTQFLFKGWKNNANGTQSENTLLIKMDNNWEVSLRLHSAASKVETSLKFDSQPLKLPSSLKKISKSY</sequence>
<evidence type="ECO:0000313" key="2">
    <source>
        <dbReference type="Proteomes" id="UP000475928"/>
    </source>
</evidence>
<organism evidence="1 2">
    <name type="scientific">Pseudolactococcus insecticola</name>
    <dbReference type="NCBI Taxonomy" id="2709158"/>
    <lineage>
        <taxon>Bacteria</taxon>
        <taxon>Bacillati</taxon>
        <taxon>Bacillota</taxon>
        <taxon>Bacilli</taxon>
        <taxon>Lactobacillales</taxon>
        <taxon>Streptococcaceae</taxon>
        <taxon>Pseudolactococcus</taxon>
    </lineage>
</organism>
<name>A0A6A0B716_9LACT</name>
<protein>
    <recommendedName>
        <fullName evidence="3">Type II restriction endonuclease</fullName>
    </recommendedName>
</protein>
<reference evidence="1 2" key="1">
    <citation type="submission" date="2020-02" db="EMBL/GenBank/DDBJ databases">
        <title>Draft genome sequence of Lactococcus sp. Hs20B0-1.</title>
        <authorList>
            <person name="Noda S."/>
            <person name="Yuki M."/>
            <person name="Ohkuma M."/>
        </authorList>
    </citation>
    <scope>NUCLEOTIDE SEQUENCE [LARGE SCALE GENOMIC DNA]</scope>
    <source>
        <strain evidence="1 2">Hs20B0-1</strain>
    </source>
</reference>
<dbReference type="RefSeq" id="WP_172355626.1">
    <property type="nucleotide sequence ID" value="NZ_BLLH01000002.1"/>
</dbReference>
<dbReference type="Pfam" id="PF09556">
    <property type="entry name" value="RE_HaeIII"/>
    <property type="match status" value="1"/>
</dbReference>
<evidence type="ECO:0008006" key="3">
    <source>
        <dbReference type="Google" id="ProtNLM"/>
    </source>
</evidence>
<comment type="caution">
    <text evidence="1">The sequence shown here is derived from an EMBL/GenBank/DDBJ whole genome shotgun (WGS) entry which is preliminary data.</text>
</comment>
<proteinExistence type="predicted"/>
<evidence type="ECO:0000313" key="1">
    <source>
        <dbReference type="EMBL" id="GFH40268.1"/>
    </source>
</evidence>
<dbReference type="InterPro" id="IPR019059">
    <property type="entry name" value="Restrct_endonuc_II_HaeIII"/>
</dbReference>
<gene>
    <name evidence="1" type="ORF">Hs20B_06660</name>
</gene>
<dbReference type="EMBL" id="BLLH01000002">
    <property type="protein sequence ID" value="GFH40268.1"/>
    <property type="molecule type" value="Genomic_DNA"/>
</dbReference>
<accession>A0A6A0B716</accession>
<dbReference type="Proteomes" id="UP000475928">
    <property type="component" value="Unassembled WGS sequence"/>
</dbReference>
<dbReference type="AlphaFoldDB" id="A0A6A0B716"/>